<comment type="subcellular location">
    <subcellularLocation>
        <location evidence="1">Cell membrane</location>
        <topology evidence="1">Multi-pass membrane protein</topology>
    </subcellularLocation>
</comment>
<protein>
    <recommendedName>
        <fullName evidence="9">Lipopolysaccharide export system permease protein lptG</fullName>
    </recommendedName>
</protein>
<evidence type="ECO:0000256" key="2">
    <source>
        <dbReference type="ARBA" id="ARBA00022475"/>
    </source>
</evidence>
<evidence type="ECO:0000313" key="7">
    <source>
        <dbReference type="EMBL" id="CEN48901.1"/>
    </source>
</evidence>
<gene>
    <name evidence="7" type="ORF">CCAN11_1830019</name>
</gene>
<sequence>MGVNLAFGILIGFSFVFFDRVFGILAEKSGITPLMAVIIPNLIFLTLAIYLLRTAKR</sequence>
<keyword evidence="3 6" id="KW-0812">Transmembrane</keyword>
<name>A0A0B7IAA8_9FLAO</name>
<dbReference type="GO" id="GO:0005886">
    <property type="term" value="C:plasma membrane"/>
    <property type="evidence" value="ECO:0007669"/>
    <property type="project" value="UniProtKB-SubCell"/>
</dbReference>
<evidence type="ECO:0000256" key="4">
    <source>
        <dbReference type="ARBA" id="ARBA00022989"/>
    </source>
</evidence>
<reference evidence="8" key="1">
    <citation type="submission" date="2015-01" db="EMBL/GenBank/DDBJ databases">
        <authorList>
            <person name="MANFREDI Pablo"/>
        </authorList>
    </citation>
    <scope>NUCLEOTIDE SEQUENCE [LARGE SCALE GENOMIC DNA]</scope>
    <source>
        <strain evidence="8">Cc11</strain>
    </source>
</reference>
<evidence type="ECO:0000256" key="3">
    <source>
        <dbReference type="ARBA" id="ARBA00022692"/>
    </source>
</evidence>
<keyword evidence="4 6" id="KW-1133">Transmembrane helix</keyword>
<dbReference type="AlphaFoldDB" id="A0A0B7IAA8"/>
<evidence type="ECO:0000256" key="6">
    <source>
        <dbReference type="SAM" id="Phobius"/>
    </source>
</evidence>
<evidence type="ECO:0008006" key="9">
    <source>
        <dbReference type="Google" id="ProtNLM"/>
    </source>
</evidence>
<evidence type="ECO:0000256" key="1">
    <source>
        <dbReference type="ARBA" id="ARBA00004651"/>
    </source>
</evidence>
<organism evidence="7 8">
    <name type="scientific">Capnocytophaga canimorsus</name>
    <dbReference type="NCBI Taxonomy" id="28188"/>
    <lineage>
        <taxon>Bacteria</taxon>
        <taxon>Pseudomonadati</taxon>
        <taxon>Bacteroidota</taxon>
        <taxon>Flavobacteriia</taxon>
        <taxon>Flavobacteriales</taxon>
        <taxon>Flavobacteriaceae</taxon>
        <taxon>Capnocytophaga</taxon>
    </lineage>
</organism>
<keyword evidence="5 6" id="KW-0472">Membrane</keyword>
<evidence type="ECO:0000256" key="5">
    <source>
        <dbReference type="ARBA" id="ARBA00023136"/>
    </source>
</evidence>
<dbReference type="Pfam" id="PF03739">
    <property type="entry name" value="LptF_LptG"/>
    <property type="match status" value="1"/>
</dbReference>
<feature type="transmembrane region" description="Helical" evidence="6">
    <location>
        <begin position="33"/>
        <end position="52"/>
    </location>
</feature>
<evidence type="ECO:0000313" key="8">
    <source>
        <dbReference type="Proteomes" id="UP000039370"/>
    </source>
</evidence>
<accession>A0A0B7IAA8</accession>
<dbReference type="InterPro" id="IPR005495">
    <property type="entry name" value="LptG/LptF_permease"/>
</dbReference>
<dbReference type="EMBL" id="CDOK01000094">
    <property type="protein sequence ID" value="CEN48901.1"/>
    <property type="molecule type" value="Genomic_DNA"/>
</dbReference>
<dbReference type="Proteomes" id="UP000039370">
    <property type="component" value="Unassembled WGS sequence"/>
</dbReference>
<keyword evidence="2" id="KW-1003">Cell membrane</keyword>
<proteinExistence type="predicted"/>